<organism evidence="2 3">
    <name type="scientific">Scophthalmus maximus</name>
    <name type="common">Turbot</name>
    <name type="synonym">Psetta maxima</name>
    <dbReference type="NCBI Taxonomy" id="52904"/>
    <lineage>
        <taxon>Eukaryota</taxon>
        <taxon>Metazoa</taxon>
        <taxon>Chordata</taxon>
        <taxon>Craniata</taxon>
        <taxon>Vertebrata</taxon>
        <taxon>Euteleostomi</taxon>
        <taxon>Actinopterygii</taxon>
        <taxon>Neopterygii</taxon>
        <taxon>Teleostei</taxon>
        <taxon>Neoteleostei</taxon>
        <taxon>Acanthomorphata</taxon>
        <taxon>Carangaria</taxon>
        <taxon>Pleuronectiformes</taxon>
        <taxon>Pleuronectoidei</taxon>
        <taxon>Scophthalmidae</taxon>
        <taxon>Scophthalmus</taxon>
    </lineage>
</organism>
<feature type="region of interest" description="Disordered" evidence="1">
    <location>
        <begin position="98"/>
        <end position="124"/>
    </location>
</feature>
<feature type="region of interest" description="Disordered" evidence="1">
    <location>
        <begin position="35"/>
        <end position="58"/>
    </location>
</feature>
<name>A0A6A4TIE7_SCOMX</name>
<sequence>MGTPVAAGGVAAAPPAAKAIGGDLDSSLANLIGDLSRTSVPESQEAQGSTGGTRPQGFLITPQLLSSLERGPLDFQSWCPSTSRDAAAVSASRPYDSNLFLHPPPFNTPRPPTRPRPFSPSVMS</sequence>
<dbReference type="AlphaFoldDB" id="A0A6A4TIE7"/>
<dbReference type="Proteomes" id="UP000438429">
    <property type="component" value="Unassembled WGS sequence"/>
</dbReference>
<evidence type="ECO:0000256" key="1">
    <source>
        <dbReference type="SAM" id="MobiDB-lite"/>
    </source>
</evidence>
<comment type="caution">
    <text evidence="2">The sequence shown here is derived from an EMBL/GenBank/DDBJ whole genome shotgun (WGS) entry which is preliminary data.</text>
</comment>
<proteinExistence type="predicted"/>
<dbReference type="EMBL" id="VEVO01000002">
    <property type="protein sequence ID" value="KAF0045035.1"/>
    <property type="molecule type" value="Genomic_DNA"/>
</dbReference>
<accession>A0A6A4TIE7</accession>
<feature type="compositionally biased region" description="Polar residues" evidence="1">
    <location>
        <begin position="36"/>
        <end position="48"/>
    </location>
</feature>
<gene>
    <name evidence="2" type="ORF">F2P81_001564</name>
</gene>
<reference evidence="2 3" key="1">
    <citation type="submission" date="2019-06" db="EMBL/GenBank/DDBJ databases">
        <title>Draft genomes of female and male turbot (Scophthalmus maximus).</title>
        <authorList>
            <person name="Xu H."/>
            <person name="Xu X.-W."/>
            <person name="Shao C."/>
            <person name="Chen S."/>
        </authorList>
    </citation>
    <scope>NUCLEOTIDE SEQUENCE [LARGE SCALE GENOMIC DNA]</scope>
    <source>
        <strain evidence="2">Ysfricsl-2016a</strain>
        <tissue evidence="2">Blood</tissue>
    </source>
</reference>
<evidence type="ECO:0000313" key="2">
    <source>
        <dbReference type="EMBL" id="KAF0045035.1"/>
    </source>
</evidence>
<evidence type="ECO:0000313" key="3">
    <source>
        <dbReference type="Proteomes" id="UP000438429"/>
    </source>
</evidence>
<feature type="compositionally biased region" description="Pro residues" evidence="1">
    <location>
        <begin position="102"/>
        <end position="118"/>
    </location>
</feature>
<protein>
    <submittedName>
        <fullName evidence="2">Uncharacterized protein</fullName>
    </submittedName>
</protein>